<name>A0A0P0RQQ0_9BURK</name>
<accession>A0A0P0RQQ0</accession>
<evidence type="ECO:0000313" key="2">
    <source>
        <dbReference type="Proteomes" id="UP000019146"/>
    </source>
</evidence>
<protein>
    <submittedName>
        <fullName evidence="1">Uncharacterized protein</fullName>
    </submittedName>
</protein>
<reference evidence="1 2" key="1">
    <citation type="journal article" date="2014" name="Genome Announc.">
        <title>Draft Genome Sequence of the Haloacid-Degrading Burkholderia caribensis Strain MBA4.</title>
        <authorList>
            <person name="Pan Y."/>
            <person name="Kong K.F."/>
            <person name="Tsang J.S."/>
        </authorList>
    </citation>
    <scope>NUCLEOTIDE SEQUENCE [LARGE SCALE GENOMIC DNA]</scope>
    <source>
        <strain evidence="1 2">MBA4</strain>
        <plasmid evidence="2">Plasmid</plasmid>
    </source>
</reference>
<dbReference type="Proteomes" id="UP000019146">
    <property type="component" value="Plasmid unnamed"/>
</dbReference>
<dbReference type="GeneID" id="69974744"/>
<sequence>MEVPIRAKVLELNKARVAFKHYGLAPELTASRRLVAYASDFFAEACPRFFGFDFDKLSLADEVTSDVVRNALKRAEQAIECGEFKEAQCATAEAVHWASNSWEQVLTKPAPHFSDVARLVPDSNARNAVDRTLRYVGAYLDGLRTVSLCNLFRLDPKDFVRFRNLSPTVLQFGDGRLEYHFPPSANMSEEGAKFCLDFALRFALSAQGQ</sequence>
<keyword evidence="1" id="KW-0614">Plasmid</keyword>
<proteinExistence type="predicted"/>
<dbReference type="EMBL" id="CP012748">
    <property type="protein sequence ID" value="ALL71371.1"/>
    <property type="molecule type" value="Genomic_DNA"/>
</dbReference>
<dbReference type="KEGG" id="bcai:K788_0001826"/>
<gene>
    <name evidence="1" type="ORF">K788_0001826</name>
</gene>
<dbReference type="RefSeq" id="WP_035992414.1">
    <property type="nucleotide sequence ID" value="NZ_CP012748.1"/>
</dbReference>
<evidence type="ECO:0000313" key="1">
    <source>
        <dbReference type="EMBL" id="ALL71371.1"/>
    </source>
</evidence>
<dbReference type="AlphaFoldDB" id="A0A0P0RQQ0"/>
<geneLocation type="plasmid" evidence="2"/>
<organism evidence="1 2">
    <name type="scientific">Paraburkholderia caribensis MBA4</name>
    <dbReference type="NCBI Taxonomy" id="1323664"/>
    <lineage>
        <taxon>Bacteria</taxon>
        <taxon>Pseudomonadati</taxon>
        <taxon>Pseudomonadota</taxon>
        <taxon>Betaproteobacteria</taxon>
        <taxon>Burkholderiales</taxon>
        <taxon>Burkholderiaceae</taxon>
        <taxon>Paraburkholderia</taxon>
    </lineage>
</organism>